<sequence>MALAETKQTWTDWDSRLKKAVGIANVPTLLLVLVQMTGAPRWLEPPYAPRRGRGLDDNDSGGLPKETQDEIRTAAFQAIRAWHNGASLAWPDPSPSMLAHMLSVSMGEDVSEDYGDIIKAELSGTSFDQHPVNAPESFRALIIGAGMSGICAAIRLQAAGIPFDIVEKDGDFGGTWRENTYPGAGVDTPNHLYSYSFAQYDWSHYFALRDELYDYFRTVATDYGLSEHTAFHTKVKRASYDTDSHDWQVQITGPDGTETRRYGAIFSAVGVLNIPKVPPIKGLETFSGRSFHTAEWPDDVDLTGKRVGIVGNGASAMQVVPAIAGQVSHLTIFARSKQWAAPFPKFRQPVPDAIRWLIQEVPLYQKWYRQRLAWTFNDRVHGSLQRDPEWEDSGRAINPTNESHRKFFTDYVKEELGDRQDLLDKVLPDYPPFGKRMLLDNGWFRTVAREDVTLVDEHLKEVRGSTLVAGDGSEHEVDVLILGTGFHATELLASLDVVGRDGQALREVWNDDDARAYLGTTVPGFPNLFTLLGPNIGLGHGGSVITPVEAQINYVMDLLEKAFARGARAVEVREDVHDDYNRRVDHAHDNMVWTHPGMENWYRNSKGRVVAITPWRHDDFWRMTREADLGDYELDTP</sequence>
<evidence type="ECO:0000256" key="4">
    <source>
        <dbReference type="SAM" id="MobiDB-lite"/>
    </source>
</evidence>
<gene>
    <name evidence="5" type="ORF">OB2597_05360</name>
</gene>
<dbReference type="GO" id="GO:0050660">
    <property type="term" value="F:flavin adenine dinucleotide binding"/>
    <property type="evidence" value="ECO:0007669"/>
    <property type="project" value="InterPro"/>
</dbReference>
<dbReference type="InterPro" id="IPR020946">
    <property type="entry name" value="Flavin_mOase-like"/>
</dbReference>
<name>A3TSQ7_PSEBH</name>
<dbReference type="InterPro" id="IPR051209">
    <property type="entry name" value="FAD-bind_Monooxygenase_sf"/>
</dbReference>
<organism evidence="5 6">
    <name type="scientific">Pseudooceanicola batsensis (strain ATCC BAA-863 / DSM 15984 / KCTC 12145 / HTCC2597)</name>
    <name type="common">Oceanicola batsensis</name>
    <dbReference type="NCBI Taxonomy" id="252305"/>
    <lineage>
        <taxon>Bacteria</taxon>
        <taxon>Pseudomonadati</taxon>
        <taxon>Pseudomonadota</taxon>
        <taxon>Alphaproteobacteria</taxon>
        <taxon>Rhodobacterales</taxon>
        <taxon>Paracoccaceae</taxon>
        <taxon>Pseudooceanicola</taxon>
    </lineage>
</organism>
<dbReference type="HOGENOM" id="CLU_006937_7_1_5"/>
<comment type="caution">
    <text evidence="5">The sequence shown here is derived from an EMBL/GenBank/DDBJ whole genome shotgun (WGS) entry which is preliminary data.</text>
</comment>
<protein>
    <submittedName>
        <fullName evidence="5">Probable monooxygenase</fullName>
    </submittedName>
</protein>
<dbReference type="GO" id="GO:0050661">
    <property type="term" value="F:NADP binding"/>
    <property type="evidence" value="ECO:0007669"/>
    <property type="project" value="InterPro"/>
</dbReference>
<keyword evidence="1" id="KW-0285">Flavoprotein</keyword>
<evidence type="ECO:0000256" key="2">
    <source>
        <dbReference type="ARBA" id="ARBA00022827"/>
    </source>
</evidence>
<keyword evidence="2" id="KW-0274">FAD</keyword>
<dbReference type="InterPro" id="IPR036188">
    <property type="entry name" value="FAD/NAD-bd_sf"/>
</dbReference>
<dbReference type="Gene3D" id="3.50.50.60">
    <property type="entry name" value="FAD/NAD(P)-binding domain"/>
    <property type="match status" value="2"/>
</dbReference>
<dbReference type="SUPFAM" id="SSF51905">
    <property type="entry name" value="FAD/NAD(P)-binding domain"/>
    <property type="match status" value="2"/>
</dbReference>
<evidence type="ECO:0000256" key="3">
    <source>
        <dbReference type="ARBA" id="ARBA00023002"/>
    </source>
</evidence>
<reference evidence="5 6" key="1">
    <citation type="journal article" date="2010" name="J. Bacteriol.">
        <title>Genome sequences of Oceanicola granulosus HTCC2516(T) and Oceanicola batsensis HTCC2597(TDelta).</title>
        <authorList>
            <person name="Thrash J.C."/>
            <person name="Cho J.C."/>
            <person name="Vergin K.L."/>
            <person name="Giovannoni S.J."/>
        </authorList>
    </citation>
    <scope>NUCLEOTIDE SEQUENCE [LARGE SCALE GENOMIC DNA]</scope>
    <source>
        <strain evidence="6">ATCC BAA-863 / DSM 15984 / KCTC 12145 / HTCC2597</strain>
    </source>
</reference>
<dbReference type="Pfam" id="PF00743">
    <property type="entry name" value="FMO-like"/>
    <property type="match status" value="1"/>
</dbReference>
<keyword evidence="5" id="KW-0503">Monooxygenase</keyword>
<proteinExistence type="predicted"/>
<dbReference type="Proteomes" id="UP000004318">
    <property type="component" value="Unassembled WGS sequence"/>
</dbReference>
<dbReference type="PANTHER" id="PTHR42877:SF4">
    <property type="entry name" value="FAD_NAD(P)-BINDING DOMAIN-CONTAINING PROTEIN-RELATED"/>
    <property type="match status" value="1"/>
</dbReference>
<accession>A3TSQ7</accession>
<dbReference type="AlphaFoldDB" id="A3TSQ7"/>
<dbReference type="PANTHER" id="PTHR42877">
    <property type="entry name" value="L-ORNITHINE N(5)-MONOOXYGENASE-RELATED"/>
    <property type="match status" value="1"/>
</dbReference>
<dbReference type="EMBL" id="AAMO01000001">
    <property type="protein sequence ID" value="EAQ04684.1"/>
    <property type="molecule type" value="Genomic_DNA"/>
</dbReference>
<evidence type="ECO:0000313" key="5">
    <source>
        <dbReference type="EMBL" id="EAQ04684.1"/>
    </source>
</evidence>
<dbReference type="eggNOG" id="COG2072">
    <property type="taxonomic scope" value="Bacteria"/>
</dbReference>
<dbReference type="OrthoDB" id="312624at2"/>
<keyword evidence="6" id="KW-1185">Reference proteome</keyword>
<feature type="region of interest" description="Disordered" evidence="4">
    <location>
        <begin position="43"/>
        <end position="66"/>
    </location>
</feature>
<evidence type="ECO:0000313" key="6">
    <source>
        <dbReference type="Proteomes" id="UP000004318"/>
    </source>
</evidence>
<dbReference type="STRING" id="252305.OB2597_05360"/>
<dbReference type="GO" id="GO:0004499">
    <property type="term" value="F:N,N-dimethylaniline monooxygenase activity"/>
    <property type="evidence" value="ECO:0007669"/>
    <property type="project" value="InterPro"/>
</dbReference>
<keyword evidence="3" id="KW-0560">Oxidoreductase</keyword>
<dbReference type="RefSeq" id="WP_009805301.1">
    <property type="nucleotide sequence ID" value="NZ_CH724131.1"/>
</dbReference>
<evidence type="ECO:0000256" key="1">
    <source>
        <dbReference type="ARBA" id="ARBA00022630"/>
    </source>
</evidence>